<sequence>METILVNFLRAKGANKRSVEIKATVTGQDDGTLDLLMQILAVCQAATQQNQRVETSMFWTKLARIIDVTFFVLYLITIIVFLSMLGHLWFSE</sequence>
<keyword evidence="1" id="KW-0472">Membrane</keyword>
<proteinExistence type="predicted"/>
<evidence type="ECO:0000256" key="1">
    <source>
        <dbReference type="SAM" id="Phobius"/>
    </source>
</evidence>
<accession>A0AA88Q4W4</accession>
<evidence type="ECO:0000313" key="3">
    <source>
        <dbReference type="Proteomes" id="UP001187343"/>
    </source>
</evidence>
<evidence type="ECO:0008006" key="4">
    <source>
        <dbReference type="Google" id="ProtNLM"/>
    </source>
</evidence>
<dbReference type="Proteomes" id="UP001187343">
    <property type="component" value="Unassembled WGS sequence"/>
</dbReference>
<keyword evidence="1" id="KW-1133">Transmembrane helix</keyword>
<dbReference type="AlphaFoldDB" id="A0AA88Q4W4"/>
<feature type="transmembrane region" description="Helical" evidence="1">
    <location>
        <begin position="65"/>
        <end position="90"/>
    </location>
</feature>
<comment type="caution">
    <text evidence="2">The sequence shown here is derived from an EMBL/GenBank/DDBJ whole genome shotgun (WGS) entry which is preliminary data.</text>
</comment>
<reference evidence="2" key="1">
    <citation type="submission" date="2023-08" db="EMBL/GenBank/DDBJ databases">
        <title>Chromosome-level Genome Assembly of mud carp (Cirrhinus molitorella).</title>
        <authorList>
            <person name="Liu H."/>
        </authorList>
    </citation>
    <scope>NUCLEOTIDE SEQUENCE</scope>
    <source>
        <strain evidence="2">Prfri</strain>
        <tissue evidence="2">Muscle</tissue>
    </source>
</reference>
<keyword evidence="3" id="KW-1185">Reference proteome</keyword>
<organism evidence="2 3">
    <name type="scientific">Cirrhinus molitorella</name>
    <name type="common">mud carp</name>
    <dbReference type="NCBI Taxonomy" id="172907"/>
    <lineage>
        <taxon>Eukaryota</taxon>
        <taxon>Metazoa</taxon>
        <taxon>Chordata</taxon>
        <taxon>Craniata</taxon>
        <taxon>Vertebrata</taxon>
        <taxon>Euteleostomi</taxon>
        <taxon>Actinopterygii</taxon>
        <taxon>Neopterygii</taxon>
        <taxon>Teleostei</taxon>
        <taxon>Ostariophysi</taxon>
        <taxon>Cypriniformes</taxon>
        <taxon>Cyprinidae</taxon>
        <taxon>Labeoninae</taxon>
        <taxon>Labeonini</taxon>
        <taxon>Cirrhinus</taxon>
    </lineage>
</organism>
<dbReference type="EMBL" id="JAUYZG010000001">
    <property type="protein sequence ID" value="KAK2915838.1"/>
    <property type="molecule type" value="Genomic_DNA"/>
</dbReference>
<keyword evidence="1" id="KW-0812">Transmembrane</keyword>
<protein>
    <recommendedName>
        <fullName evidence="4">Neurotransmitter-gated ion-channel transmembrane domain-containing protein</fullName>
    </recommendedName>
</protein>
<evidence type="ECO:0000313" key="2">
    <source>
        <dbReference type="EMBL" id="KAK2915838.1"/>
    </source>
</evidence>
<gene>
    <name evidence="2" type="ORF">Q8A67_000212</name>
</gene>
<name>A0AA88Q4W4_9TELE</name>